<reference evidence="4" key="2">
    <citation type="submission" date="2019-06" db="EMBL/GenBank/DDBJ databases">
        <title>Co-occurence of chitin degradation, pigmentation and bioactivity in marine Pseudoalteromonas.</title>
        <authorList>
            <person name="Sonnenschein E.C."/>
            <person name="Bech P.K."/>
        </authorList>
    </citation>
    <scope>NUCLEOTIDE SEQUENCE [LARGE SCALE GENOMIC DNA]</scope>
    <source>
        <strain evidence="4">S2897</strain>
    </source>
</reference>
<dbReference type="InterPro" id="IPR001130">
    <property type="entry name" value="TatD-like"/>
</dbReference>
<dbReference type="Gene3D" id="3.20.20.140">
    <property type="entry name" value="Metal-dependent hydrolases"/>
    <property type="match status" value="1"/>
</dbReference>
<sequence length="90" mass="10319">ALEFYLNYGLYIGITGWVCDERRGAELQSLIPLIPDDKLLLETDAPYLLPRSLSPKPKYRRNEPMYIHKVAHTVAQLRGQTIEHIAKLSV</sequence>
<gene>
    <name evidence="3" type="ORF">CWC05_19125</name>
</gene>
<dbReference type="GO" id="GO:0016788">
    <property type="term" value="F:hydrolase activity, acting on ester bonds"/>
    <property type="evidence" value="ECO:0007669"/>
    <property type="project" value="InterPro"/>
</dbReference>
<evidence type="ECO:0000313" key="4">
    <source>
        <dbReference type="Proteomes" id="UP000305874"/>
    </source>
</evidence>
<accession>A0A5S3YZ71</accession>
<evidence type="ECO:0000313" key="3">
    <source>
        <dbReference type="EMBL" id="TMP85145.1"/>
    </source>
</evidence>
<comment type="similarity">
    <text evidence="1">Belongs to the metallo-dependent hydrolases superfamily. TatD-type hydrolase family.</text>
</comment>
<dbReference type="InterPro" id="IPR032466">
    <property type="entry name" value="Metal_Hydrolase"/>
</dbReference>
<dbReference type="InterPro" id="IPR018228">
    <property type="entry name" value="DNase_TatD-rel_CS"/>
</dbReference>
<reference evidence="3 4" key="1">
    <citation type="submission" date="2017-12" db="EMBL/GenBank/DDBJ databases">
        <authorList>
            <person name="Paulsen S."/>
            <person name="Gram L.K."/>
        </authorList>
    </citation>
    <scope>NUCLEOTIDE SEQUENCE [LARGE SCALE GENOMIC DNA]</scope>
    <source>
        <strain evidence="3 4">S2897</strain>
    </source>
</reference>
<evidence type="ECO:0000256" key="1">
    <source>
        <dbReference type="ARBA" id="ARBA00009275"/>
    </source>
</evidence>
<dbReference type="Pfam" id="PF01026">
    <property type="entry name" value="TatD_DNase"/>
    <property type="match status" value="1"/>
</dbReference>
<name>A0A5S3YZ71_9GAMM</name>
<dbReference type="SUPFAM" id="SSF51556">
    <property type="entry name" value="Metallo-dependent hydrolases"/>
    <property type="match status" value="1"/>
</dbReference>
<evidence type="ECO:0000256" key="2">
    <source>
        <dbReference type="ARBA" id="ARBA00022801"/>
    </source>
</evidence>
<keyword evidence="2 3" id="KW-0378">Hydrolase</keyword>
<dbReference type="AlphaFoldDB" id="A0A5S3YZ71"/>
<comment type="caution">
    <text evidence="3">The sequence shown here is derived from an EMBL/GenBank/DDBJ whole genome shotgun (WGS) entry which is preliminary data.</text>
</comment>
<dbReference type="RefSeq" id="WP_171041874.1">
    <property type="nucleotide sequence ID" value="NZ_PNCG01000084.1"/>
</dbReference>
<organism evidence="3 4">
    <name type="scientific">Pseudoalteromonas ruthenica</name>
    <dbReference type="NCBI Taxonomy" id="151081"/>
    <lineage>
        <taxon>Bacteria</taxon>
        <taxon>Pseudomonadati</taxon>
        <taxon>Pseudomonadota</taxon>
        <taxon>Gammaproteobacteria</taxon>
        <taxon>Alteromonadales</taxon>
        <taxon>Pseudoalteromonadaceae</taxon>
        <taxon>Pseudoalteromonas</taxon>
    </lineage>
</organism>
<dbReference type="EMBL" id="PNCG01000084">
    <property type="protein sequence ID" value="TMP85145.1"/>
    <property type="molecule type" value="Genomic_DNA"/>
</dbReference>
<feature type="non-terminal residue" evidence="3">
    <location>
        <position position="90"/>
    </location>
</feature>
<protein>
    <submittedName>
        <fullName evidence="3">Hydrolase TatD</fullName>
    </submittedName>
</protein>
<dbReference type="PANTHER" id="PTHR46124:SF2">
    <property type="entry name" value="D-AMINOACYL-TRNA DEACYLASE"/>
    <property type="match status" value="1"/>
</dbReference>
<dbReference type="PANTHER" id="PTHR46124">
    <property type="entry name" value="D-AMINOACYL-TRNA DEACYLASE"/>
    <property type="match status" value="1"/>
</dbReference>
<dbReference type="PROSITE" id="PS01091">
    <property type="entry name" value="TATD_3"/>
    <property type="match status" value="1"/>
</dbReference>
<feature type="non-terminal residue" evidence="3">
    <location>
        <position position="1"/>
    </location>
</feature>
<proteinExistence type="inferred from homology"/>
<dbReference type="Proteomes" id="UP000305874">
    <property type="component" value="Unassembled WGS sequence"/>
</dbReference>